<feature type="region of interest" description="Disordered" evidence="1">
    <location>
        <begin position="980"/>
        <end position="1001"/>
    </location>
</feature>
<dbReference type="PROSITE" id="PS00463">
    <property type="entry name" value="ZN2_CY6_FUNGAL_1"/>
    <property type="match status" value="1"/>
</dbReference>
<dbReference type="PROSITE" id="PS50048">
    <property type="entry name" value="ZN2_CY6_FUNGAL_2"/>
    <property type="match status" value="1"/>
</dbReference>
<dbReference type="GO" id="GO:0016020">
    <property type="term" value="C:membrane"/>
    <property type="evidence" value="ECO:0007669"/>
    <property type="project" value="InterPro"/>
</dbReference>
<feature type="compositionally biased region" description="Basic residues" evidence="1">
    <location>
        <begin position="33"/>
        <end position="43"/>
    </location>
</feature>
<evidence type="ECO:0000313" key="4">
    <source>
        <dbReference type="Proteomes" id="UP000095009"/>
    </source>
</evidence>
<dbReference type="InterPro" id="IPR036026">
    <property type="entry name" value="Seven-hairpin_glycosidases"/>
</dbReference>
<dbReference type="Pfam" id="PF00172">
    <property type="entry name" value="Zn_clus"/>
    <property type="match status" value="1"/>
</dbReference>
<feature type="compositionally biased region" description="Low complexity" evidence="1">
    <location>
        <begin position="340"/>
        <end position="352"/>
    </location>
</feature>
<feature type="compositionally biased region" description="Low complexity" evidence="1">
    <location>
        <begin position="949"/>
        <end position="958"/>
    </location>
</feature>
<sequence>MKPTNNPSPIVSDSADSTASFASSPNGLSNYSKRIRTHTRRTHKKSHLGCQTCKKRRIKCDETLPKCGPCTRIKIACSYTDMTPDEVESMIARKNKIDALNRAEEISLQKSKNVRFIEGKDFVQPLLRPISVGLSAPNGLTPSYAHSYDFSPNFGHQTHISIINSQPSMIQPEIAAEWYSPQSLPLLSSSIETNSSALMVAPPLNQPPPLLPSVSMLNPLAFVGTDPIRVTRPLGQHHSPMPVHGSHPNTAVSHQNLSNNTRFLTPTQQFPVSTFSVKKVFPHQSILPTSSPKTPILSSVTTPEMPFELPAKVSPEFNQSEYSLSQLQSRLNTDAYLPSQQKQPFRQLQPLQKPQPPRQPHSDIGIPSQPYSDALLSDQPQEPPQIKQLLQSQLPSQLQSLLQSESQKVLHQNQPLKLELSQAPSHPSFIASASLIQTPQRLDNGTFSLIPLANIPKYSQVTIVEVPTCQDTTRKEPKLTLSRILNSPPPPIVKETSQFASDQMPFLSARFSSDALIRSGFETDMIKRVYSTWTSHNIKMAFSYGFLYHAMNTLQLSFESQYPNSLSPIKVLNNINAEIERERFFATQGFLLEISRARNHNSDALITAALILSWTVLVAEGDNVREYYSVSTRLLGAVLSAYDSSSNTFLTPKALGLFESLFQNIRFFNVRPYKTTFWTELVKKIEDVAPFYVSERTESNNSSQEQSQQRRWQELKKQYNHLRDFVIQVASTISGPDAKRTKPGCEDLSRYSPHFLYKIMRVWICNFPSEALLGVTALNKHGQEDKRAILLFNFYRATTKALDAIFPEVRYLFQTGFVGPVDQTEGDAYNPNLSAYTGYSDFEDPLNPDMAELYTHSIRYCQTMINFFKERLFFWNRFLNKTTHPLQCLDLTLSMIIERRNQFWLTIEETPISEFKTLSDDLSKYLPQEKPSILGSDPDTKSSIDWDNKSSSSTTSALASTDTTPLTAFTSAEVPLQVNSSNYSNSINEPPQNISTKPSEKTPAPNYHIWEVFNMYCKHKLTELEYYVQ</sequence>
<dbReference type="PANTHER" id="PTHR47657:SF7">
    <property type="entry name" value="STEROL REGULATORY ELEMENT-BINDING PROTEIN ECM22"/>
    <property type="match status" value="1"/>
</dbReference>
<keyword evidence="4" id="KW-1185">Reference proteome</keyword>
<dbReference type="OrthoDB" id="1924260at2759"/>
<name>A0A1E3PK08_9ASCO</name>
<dbReference type="GO" id="GO:0000981">
    <property type="term" value="F:DNA-binding transcription factor activity, RNA polymerase II-specific"/>
    <property type="evidence" value="ECO:0007669"/>
    <property type="project" value="InterPro"/>
</dbReference>
<dbReference type="AlphaFoldDB" id="A0A1E3PK08"/>
<feature type="region of interest" description="Disordered" evidence="1">
    <location>
        <begin position="340"/>
        <end position="384"/>
    </location>
</feature>
<organism evidence="3 4">
    <name type="scientific">Nadsonia fulvescens var. elongata DSM 6958</name>
    <dbReference type="NCBI Taxonomy" id="857566"/>
    <lineage>
        <taxon>Eukaryota</taxon>
        <taxon>Fungi</taxon>
        <taxon>Dikarya</taxon>
        <taxon>Ascomycota</taxon>
        <taxon>Saccharomycotina</taxon>
        <taxon>Dipodascomycetes</taxon>
        <taxon>Dipodascales</taxon>
        <taxon>Dipodascales incertae sedis</taxon>
        <taxon>Nadsonia</taxon>
    </lineage>
</organism>
<evidence type="ECO:0000313" key="3">
    <source>
        <dbReference type="EMBL" id="ODQ65177.1"/>
    </source>
</evidence>
<dbReference type="STRING" id="857566.A0A1E3PK08"/>
<feature type="compositionally biased region" description="Basic and acidic residues" evidence="1">
    <location>
        <begin position="938"/>
        <end position="948"/>
    </location>
</feature>
<dbReference type="EMBL" id="KV454410">
    <property type="protein sequence ID" value="ODQ65177.1"/>
    <property type="molecule type" value="Genomic_DNA"/>
</dbReference>
<dbReference type="SUPFAM" id="SSF48225">
    <property type="entry name" value="Seven-hairpin glycosidases"/>
    <property type="match status" value="1"/>
</dbReference>
<dbReference type="Proteomes" id="UP000095009">
    <property type="component" value="Unassembled WGS sequence"/>
</dbReference>
<feature type="region of interest" description="Disordered" evidence="1">
    <location>
        <begin position="1"/>
        <end position="43"/>
    </location>
</feature>
<dbReference type="GO" id="GO:0004571">
    <property type="term" value="F:mannosyl-oligosaccharide 1,2-alpha-mannosidase activity"/>
    <property type="evidence" value="ECO:0007669"/>
    <property type="project" value="InterPro"/>
</dbReference>
<proteinExistence type="predicted"/>
<dbReference type="Gene3D" id="4.10.240.10">
    <property type="entry name" value="Zn(2)-C6 fungal-type DNA-binding domain"/>
    <property type="match status" value="1"/>
</dbReference>
<evidence type="ECO:0000259" key="2">
    <source>
        <dbReference type="PROSITE" id="PS50048"/>
    </source>
</evidence>
<dbReference type="GO" id="GO:0005509">
    <property type="term" value="F:calcium ion binding"/>
    <property type="evidence" value="ECO:0007669"/>
    <property type="project" value="InterPro"/>
</dbReference>
<feature type="compositionally biased region" description="Polar residues" evidence="1">
    <location>
        <begin position="1"/>
        <end position="11"/>
    </location>
</feature>
<accession>A0A1E3PK08</accession>
<protein>
    <recommendedName>
        <fullName evidence="2">Zn(2)-C6 fungal-type domain-containing protein</fullName>
    </recommendedName>
</protein>
<feature type="compositionally biased region" description="Polar residues" evidence="1">
    <location>
        <begin position="980"/>
        <end position="997"/>
    </location>
</feature>
<feature type="compositionally biased region" description="Low complexity" evidence="1">
    <location>
        <begin position="12"/>
        <end position="24"/>
    </location>
</feature>
<feature type="region of interest" description="Disordered" evidence="1">
    <location>
        <begin position="929"/>
        <end position="958"/>
    </location>
</feature>
<dbReference type="SUPFAM" id="SSF57701">
    <property type="entry name" value="Zn2/Cys6 DNA-binding domain"/>
    <property type="match status" value="1"/>
</dbReference>
<dbReference type="SMART" id="SM00066">
    <property type="entry name" value="GAL4"/>
    <property type="match status" value="1"/>
</dbReference>
<gene>
    <name evidence="3" type="ORF">NADFUDRAFT_51772</name>
</gene>
<dbReference type="InterPro" id="IPR001138">
    <property type="entry name" value="Zn2Cys6_DnaBD"/>
</dbReference>
<dbReference type="CDD" id="cd00067">
    <property type="entry name" value="GAL4"/>
    <property type="match status" value="1"/>
</dbReference>
<evidence type="ECO:0000256" key="1">
    <source>
        <dbReference type="SAM" id="MobiDB-lite"/>
    </source>
</evidence>
<dbReference type="GO" id="GO:0008270">
    <property type="term" value="F:zinc ion binding"/>
    <property type="evidence" value="ECO:0007669"/>
    <property type="project" value="InterPro"/>
</dbReference>
<feature type="domain" description="Zn(2)-C6 fungal-type" evidence="2">
    <location>
        <begin position="49"/>
        <end position="79"/>
    </location>
</feature>
<reference evidence="3 4" key="1">
    <citation type="journal article" date="2016" name="Proc. Natl. Acad. Sci. U.S.A.">
        <title>Comparative genomics of biotechnologically important yeasts.</title>
        <authorList>
            <person name="Riley R."/>
            <person name="Haridas S."/>
            <person name="Wolfe K.H."/>
            <person name="Lopes M.R."/>
            <person name="Hittinger C.T."/>
            <person name="Goeker M."/>
            <person name="Salamov A.A."/>
            <person name="Wisecaver J.H."/>
            <person name="Long T.M."/>
            <person name="Calvey C.H."/>
            <person name="Aerts A.L."/>
            <person name="Barry K.W."/>
            <person name="Choi C."/>
            <person name="Clum A."/>
            <person name="Coughlan A.Y."/>
            <person name="Deshpande S."/>
            <person name="Douglass A.P."/>
            <person name="Hanson S.J."/>
            <person name="Klenk H.-P."/>
            <person name="LaButti K.M."/>
            <person name="Lapidus A."/>
            <person name="Lindquist E.A."/>
            <person name="Lipzen A.M."/>
            <person name="Meier-Kolthoff J.P."/>
            <person name="Ohm R.A."/>
            <person name="Otillar R.P."/>
            <person name="Pangilinan J.L."/>
            <person name="Peng Y."/>
            <person name="Rokas A."/>
            <person name="Rosa C.A."/>
            <person name="Scheuner C."/>
            <person name="Sibirny A.A."/>
            <person name="Slot J.C."/>
            <person name="Stielow J.B."/>
            <person name="Sun H."/>
            <person name="Kurtzman C.P."/>
            <person name="Blackwell M."/>
            <person name="Grigoriev I.V."/>
            <person name="Jeffries T.W."/>
        </authorList>
    </citation>
    <scope>NUCLEOTIDE SEQUENCE [LARGE SCALE GENOMIC DNA]</scope>
    <source>
        <strain evidence="3 4">DSM 6958</strain>
    </source>
</reference>
<dbReference type="InterPro" id="IPR052400">
    <property type="entry name" value="Zn2-C6_fungal_TF"/>
</dbReference>
<dbReference type="InterPro" id="IPR036864">
    <property type="entry name" value="Zn2-C6_fun-type_DNA-bd_sf"/>
</dbReference>
<dbReference type="PANTHER" id="PTHR47657">
    <property type="entry name" value="STEROL REGULATORY ELEMENT-BINDING PROTEIN ECM22"/>
    <property type="match status" value="1"/>
</dbReference>